<dbReference type="PANTHER" id="PTHR47592:SF18">
    <property type="entry name" value="ZINC FINGER, CCHC-TYPE-RELATED"/>
    <property type="match status" value="1"/>
</dbReference>
<dbReference type="Gene3D" id="4.10.60.10">
    <property type="entry name" value="Zinc finger, CCHC-type"/>
    <property type="match status" value="1"/>
</dbReference>
<evidence type="ECO:0000313" key="4">
    <source>
        <dbReference type="EMBL" id="KAD5802365.1"/>
    </source>
</evidence>
<dbReference type="Pfam" id="PF00098">
    <property type="entry name" value="zf-CCHC"/>
    <property type="match status" value="1"/>
</dbReference>
<dbReference type="OrthoDB" id="1743081at2759"/>
<name>A0A5N6P2G6_9ASTR</name>
<dbReference type="InterPro" id="IPR036875">
    <property type="entry name" value="Znf_CCHC_sf"/>
</dbReference>
<evidence type="ECO:0000313" key="5">
    <source>
        <dbReference type="Proteomes" id="UP000326396"/>
    </source>
</evidence>
<keyword evidence="5" id="KW-1185">Reference proteome</keyword>
<evidence type="ECO:0000259" key="3">
    <source>
        <dbReference type="PROSITE" id="PS50158"/>
    </source>
</evidence>
<dbReference type="AlphaFoldDB" id="A0A5N6P2G6"/>
<dbReference type="EMBL" id="SZYD01000007">
    <property type="protein sequence ID" value="KAD5802365.1"/>
    <property type="molecule type" value="Genomic_DNA"/>
</dbReference>
<keyword evidence="1" id="KW-0479">Metal-binding</keyword>
<evidence type="ECO:0000256" key="1">
    <source>
        <dbReference type="PROSITE-ProRule" id="PRU00047"/>
    </source>
</evidence>
<dbReference type="PANTHER" id="PTHR47592">
    <property type="entry name" value="PBF68 PROTEIN"/>
    <property type="match status" value="1"/>
</dbReference>
<dbReference type="SUPFAM" id="SSF57756">
    <property type="entry name" value="Retrovirus zinc finger-like domains"/>
    <property type="match status" value="1"/>
</dbReference>
<organism evidence="4 5">
    <name type="scientific">Mikania micrantha</name>
    <name type="common">bitter vine</name>
    <dbReference type="NCBI Taxonomy" id="192012"/>
    <lineage>
        <taxon>Eukaryota</taxon>
        <taxon>Viridiplantae</taxon>
        <taxon>Streptophyta</taxon>
        <taxon>Embryophyta</taxon>
        <taxon>Tracheophyta</taxon>
        <taxon>Spermatophyta</taxon>
        <taxon>Magnoliopsida</taxon>
        <taxon>eudicotyledons</taxon>
        <taxon>Gunneridae</taxon>
        <taxon>Pentapetalae</taxon>
        <taxon>asterids</taxon>
        <taxon>campanulids</taxon>
        <taxon>Asterales</taxon>
        <taxon>Asteraceae</taxon>
        <taxon>Asteroideae</taxon>
        <taxon>Heliantheae alliance</taxon>
        <taxon>Eupatorieae</taxon>
        <taxon>Mikania</taxon>
    </lineage>
</organism>
<feature type="region of interest" description="Disordered" evidence="2">
    <location>
        <begin position="49"/>
        <end position="72"/>
    </location>
</feature>
<dbReference type="PROSITE" id="PS50158">
    <property type="entry name" value="ZF_CCHC"/>
    <property type="match status" value="1"/>
</dbReference>
<comment type="caution">
    <text evidence="4">The sequence shown here is derived from an EMBL/GenBank/DDBJ whole genome shotgun (WGS) entry which is preliminary data.</text>
</comment>
<dbReference type="SMART" id="SM00343">
    <property type="entry name" value="ZnF_C2HC"/>
    <property type="match status" value="1"/>
</dbReference>
<feature type="region of interest" description="Disordered" evidence="2">
    <location>
        <begin position="165"/>
        <end position="191"/>
    </location>
</feature>
<dbReference type="GO" id="GO:0008270">
    <property type="term" value="F:zinc ion binding"/>
    <property type="evidence" value="ECO:0007669"/>
    <property type="project" value="UniProtKB-KW"/>
</dbReference>
<dbReference type="InterPro" id="IPR001878">
    <property type="entry name" value="Znf_CCHC"/>
</dbReference>
<proteinExistence type="predicted"/>
<dbReference type="GO" id="GO:0003676">
    <property type="term" value="F:nucleic acid binding"/>
    <property type="evidence" value="ECO:0007669"/>
    <property type="project" value="InterPro"/>
</dbReference>
<dbReference type="Proteomes" id="UP000326396">
    <property type="component" value="Linkage Group LG15"/>
</dbReference>
<feature type="domain" description="CCHC-type" evidence="3">
    <location>
        <begin position="152"/>
        <end position="166"/>
    </location>
</feature>
<keyword evidence="1" id="KW-0863">Zinc-finger</keyword>
<protein>
    <recommendedName>
        <fullName evidence="3">CCHC-type domain-containing protein</fullName>
    </recommendedName>
</protein>
<reference evidence="4 5" key="1">
    <citation type="submission" date="2019-05" db="EMBL/GenBank/DDBJ databases">
        <title>Mikania micrantha, genome provides insights into the molecular mechanism of rapid growth.</title>
        <authorList>
            <person name="Liu B."/>
        </authorList>
    </citation>
    <scope>NUCLEOTIDE SEQUENCE [LARGE SCALE GENOMIC DNA]</scope>
    <source>
        <strain evidence="4">NLD-2019</strain>
        <tissue evidence="4">Leaf</tissue>
    </source>
</reference>
<accession>A0A5N6P2G6</accession>
<keyword evidence="1" id="KW-0862">Zinc</keyword>
<sequence length="191" mass="20974">MNTPCDTMCAGFIIAFVSIHKQSKIENPITSPASIHVSSSLFIPSNVPPPSQLDSVPALSPPPSNRNANGQQQSTMVVGYNQLTSISQHDMKMDESISVSSIIDKLPPSWKNFKHTLIHQKKDLNLFNKLKDKKRKFNNDNNHSNKKVKKTCWRCGKPGHFKKDCRVKLSGGNKADAAGPSGSKDPNVKPG</sequence>
<gene>
    <name evidence="4" type="ORF">E3N88_13725</name>
</gene>
<evidence type="ECO:0000256" key="2">
    <source>
        <dbReference type="SAM" id="MobiDB-lite"/>
    </source>
</evidence>